<evidence type="ECO:0000313" key="1">
    <source>
        <dbReference type="EMBL" id="ATQ67153.1"/>
    </source>
</evidence>
<protein>
    <recommendedName>
        <fullName evidence="3">Phage gp6-like head-tail connector protein</fullName>
    </recommendedName>
</protein>
<dbReference type="Pfam" id="PF05135">
    <property type="entry name" value="Phage_connect_1"/>
    <property type="match status" value="1"/>
</dbReference>
<dbReference type="CDD" id="cd08054">
    <property type="entry name" value="gp6"/>
    <property type="match status" value="1"/>
</dbReference>
<accession>A0A2D2CWS1</accession>
<dbReference type="STRING" id="595536.GCA_000178815_04353"/>
<dbReference type="EMBL" id="CP023737">
    <property type="protein sequence ID" value="ATQ67153.1"/>
    <property type="molecule type" value="Genomic_DNA"/>
</dbReference>
<keyword evidence="2" id="KW-1185">Reference proteome</keyword>
<organism evidence="1 2">
    <name type="scientific">Methylosinus trichosporium (strain ATCC 35070 / NCIMB 11131 / UNIQEM 75 / OB3b)</name>
    <dbReference type="NCBI Taxonomy" id="595536"/>
    <lineage>
        <taxon>Bacteria</taxon>
        <taxon>Pseudomonadati</taxon>
        <taxon>Pseudomonadota</taxon>
        <taxon>Alphaproteobacteria</taxon>
        <taxon>Hyphomicrobiales</taxon>
        <taxon>Methylocystaceae</taxon>
        <taxon>Methylosinus</taxon>
    </lineage>
</organism>
<dbReference type="AlphaFoldDB" id="A0A2D2CWS1"/>
<dbReference type="InterPro" id="IPR011738">
    <property type="entry name" value="Phage_CHP"/>
</dbReference>
<evidence type="ECO:0008006" key="3">
    <source>
        <dbReference type="Google" id="ProtNLM"/>
    </source>
</evidence>
<evidence type="ECO:0000313" key="2">
    <source>
        <dbReference type="Proteomes" id="UP000230709"/>
    </source>
</evidence>
<proteinExistence type="predicted"/>
<name>A0A2D2CWS1_METT3</name>
<dbReference type="RefSeq" id="WP_003610371.1">
    <property type="nucleotide sequence ID" value="NZ_ADVE02000001.1"/>
</dbReference>
<gene>
    <name evidence="1" type="ORF">CQW49_04045</name>
</gene>
<sequence length="193" mass="21369">MMLTLLSGPQVEPVSLAETKAWLRLDASDEDPLLSALIVSARMTLEAYTRRFFVTQSWRMSFDAWPAATMRRRILSVPLSPMLGVSAIRVFDEADVETTLASGIYRAAPAQDRGRIVFTEAPPTPSRSSDGVEIDVFAGYGEASSDTPEPLRRAMLALVAHWHENRGDEVEGPTRLPTLVAALARPYRRERLA</sequence>
<dbReference type="InterPro" id="IPR021146">
    <property type="entry name" value="Phage_gp6-like_head-tail"/>
</dbReference>
<dbReference type="Gene3D" id="1.10.3230.30">
    <property type="entry name" value="Phage gp6-like head-tail connector protein"/>
    <property type="match status" value="1"/>
</dbReference>
<reference evidence="2" key="1">
    <citation type="submission" date="2017-10" db="EMBL/GenBank/DDBJ databases">
        <title>Completed PacBio SMRT sequence of Methylosinus trichosporium OB3b reveals presence of a third large plasmid.</title>
        <authorList>
            <person name="Charles T.C."/>
            <person name="Lynch M.D.J."/>
            <person name="Heil J.R."/>
            <person name="Cheng J."/>
        </authorList>
    </citation>
    <scope>NUCLEOTIDE SEQUENCE [LARGE SCALE GENOMIC DNA]</scope>
    <source>
        <strain evidence="2">OB3b</strain>
    </source>
</reference>
<dbReference type="Proteomes" id="UP000230709">
    <property type="component" value="Chromosome"/>
</dbReference>
<dbReference type="NCBIfam" id="TIGR02215">
    <property type="entry name" value="phage_chp_gp8"/>
    <property type="match status" value="1"/>
</dbReference>
<dbReference type="KEGG" id="mtw:CQW49_04045"/>